<dbReference type="AlphaFoldDB" id="A0A3P3DQQ9"/>
<keyword evidence="2" id="KW-0560">Oxidoreductase</keyword>
<evidence type="ECO:0000313" key="4">
    <source>
        <dbReference type="EMBL" id="RRH76607.1"/>
    </source>
</evidence>
<dbReference type="InterPro" id="IPR012349">
    <property type="entry name" value="Split_barrel_FMN-bd"/>
</dbReference>
<evidence type="ECO:0000313" key="5">
    <source>
        <dbReference type="Proteomes" id="UP000282125"/>
    </source>
</evidence>
<organism evidence="4 5">
    <name type="scientific">Falsigemmobacter faecalis</name>
    <dbReference type="NCBI Taxonomy" id="2488730"/>
    <lineage>
        <taxon>Bacteria</taxon>
        <taxon>Pseudomonadati</taxon>
        <taxon>Pseudomonadota</taxon>
        <taxon>Alphaproteobacteria</taxon>
        <taxon>Rhodobacterales</taxon>
        <taxon>Paracoccaceae</taxon>
        <taxon>Falsigemmobacter</taxon>
    </lineage>
</organism>
<gene>
    <name evidence="4" type="ORF">EG244_05400</name>
</gene>
<dbReference type="RefSeq" id="WP_124963994.1">
    <property type="nucleotide sequence ID" value="NZ_RRAZ01000006.1"/>
</dbReference>
<dbReference type="GO" id="GO:0042602">
    <property type="term" value="F:riboflavin reductase (NADPH) activity"/>
    <property type="evidence" value="ECO:0007669"/>
    <property type="project" value="TreeGrafter"/>
</dbReference>
<dbReference type="PANTHER" id="PTHR30466:SF11">
    <property type="entry name" value="FLAVIN-DEPENDENT MONOOXYGENASE, REDUCTASE SUBUNIT HSAB"/>
    <property type="match status" value="1"/>
</dbReference>
<dbReference type="OrthoDB" id="9792858at2"/>
<comment type="similarity">
    <text evidence="1">Belongs to the non-flavoprotein flavin reductase family.</text>
</comment>
<name>A0A3P3DQQ9_9RHOB</name>
<keyword evidence="5" id="KW-1185">Reference proteome</keyword>
<dbReference type="InterPro" id="IPR050268">
    <property type="entry name" value="NADH-dep_flavin_reductase"/>
</dbReference>
<dbReference type="Pfam" id="PF01613">
    <property type="entry name" value="Flavin_Reduct"/>
    <property type="match status" value="1"/>
</dbReference>
<dbReference type="PANTHER" id="PTHR30466">
    <property type="entry name" value="FLAVIN REDUCTASE"/>
    <property type="match status" value="1"/>
</dbReference>
<protein>
    <submittedName>
        <fullName evidence="4">Flavin reductase</fullName>
    </submittedName>
</protein>
<dbReference type="Gene3D" id="2.30.110.10">
    <property type="entry name" value="Electron Transport, Fmn-binding Protein, Chain A"/>
    <property type="match status" value="1"/>
</dbReference>
<reference evidence="4 5" key="1">
    <citation type="submission" date="2018-11" db="EMBL/GenBank/DDBJ databases">
        <title>Gemmobacter sp. nov., YIM 102744-1 draft genome.</title>
        <authorList>
            <person name="Li G."/>
            <person name="Jiang Y."/>
        </authorList>
    </citation>
    <scope>NUCLEOTIDE SEQUENCE [LARGE SCALE GENOMIC DNA]</scope>
    <source>
        <strain evidence="4 5">YIM 102744-1</strain>
    </source>
</reference>
<dbReference type="EMBL" id="RRAZ01000006">
    <property type="protein sequence ID" value="RRH76607.1"/>
    <property type="molecule type" value="Genomic_DNA"/>
</dbReference>
<dbReference type="GO" id="GO:0010181">
    <property type="term" value="F:FMN binding"/>
    <property type="evidence" value="ECO:0007669"/>
    <property type="project" value="InterPro"/>
</dbReference>
<comment type="caution">
    <text evidence="4">The sequence shown here is derived from an EMBL/GenBank/DDBJ whole genome shotgun (WGS) entry which is preliminary data.</text>
</comment>
<sequence>MRIHITDAGAITLIEPANFRGLDVLIDPLPADRLNRLVARIGRFEGEEHIRLAPAVLKFLSPLAGDPEWDKGFEGMIAYATKAGWVDEAGLVRAHITREEAAPARITLDDFRGTMRRLAAGVSAVTTGTMEAPVGMVASSVVSISAEPPLVGVFVNETSSSLPLFQQQGRMAINILGLDHGSIVGRFVKSAQGVDRFEGADWVAGKTGLPLLTEALAAMECRIITEVSLGTHKLLVGRIETTTLRDDRPMVQFDGTTLRLSEE</sequence>
<dbReference type="InterPro" id="IPR002563">
    <property type="entry name" value="Flavin_Rdtase-like_dom"/>
</dbReference>
<evidence type="ECO:0000256" key="2">
    <source>
        <dbReference type="ARBA" id="ARBA00023002"/>
    </source>
</evidence>
<proteinExistence type="inferred from homology"/>
<accession>A0A3P3DQQ9</accession>
<evidence type="ECO:0000259" key="3">
    <source>
        <dbReference type="SMART" id="SM00903"/>
    </source>
</evidence>
<dbReference type="SUPFAM" id="SSF50475">
    <property type="entry name" value="FMN-binding split barrel"/>
    <property type="match status" value="1"/>
</dbReference>
<dbReference type="Proteomes" id="UP000282125">
    <property type="component" value="Unassembled WGS sequence"/>
</dbReference>
<dbReference type="SMART" id="SM00903">
    <property type="entry name" value="Flavin_Reduct"/>
    <property type="match status" value="1"/>
</dbReference>
<evidence type="ECO:0000256" key="1">
    <source>
        <dbReference type="ARBA" id="ARBA00008898"/>
    </source>
</evidence>
<feature type="domain" description="Flavin reductase like" evidence="3">
    <location>
        <begin position="115"/>
        <end position="259"/>
    </location>
</feature>